<dbReference type="SUPFAM" id="SSF140959">
    <property type="entry name" value="Indolic compounds 2,3-dioxygenase-like"/>
    <property type="match status" value="1"/>
</dbReference>
<dbReference type="InterPro" id="IPR037217">
    <property type="entry name" value="Trp/Indoleamine_2_3_dOase-like"/>
</dbReference>
<keyword evidence="3" id="KW-0560">Oxidoreductase</keyword>
<dbReference type="GO" id="GO:0019441">
    <property type="term" value="P:L-tryptophan catabolic process to kynurenine"/>
    <property type="evidence" value="ECO:0007669"/>
    <property type="project" value="InterPro"/>
</dbReference>
<proteinExistence type="predicted"/>
<keyword evidence="1" id="KW-0479">Metal-binding</keyword>
<dbReference type="GO" id="GO:0051213">
    <property type="term" value="F:dioxygenase activity"/>
    <property type="evidence" value="ECO:0007669"/>
    <property type="project" value="UniProtKB-KW"/>
</dbReference>
<dbReference type="GO" id="GO:0020037">
    <property type="term" value="F:heme binding"/>
    <property type="evidence" value="ECO:0007669"/>
    <property type="project" value="InterPro"/>
</dbReference>
<name>A0A450SU39_9GAMM</name>
<dbReference type="PANTHER" id="PTHR28657">
    <property type="entry name" value="INDOLEAMINE 2,3-DIOXYGENASE"/>
    <property type="match status" value="1"/>
</dbReference>
<dbReference type="AlphaFoldDB" id="A0A450SU39"/>
<evidence type="ECO:0000313" key="3">
    <source>
        <dbReference type="EMBL" id="VFJ57485.1"/>
    </source>
</evidence>
<dbReference type="EMBL" id="CAADEZ010000192">
    <property type="protein sequence ID" value="VFJ57485.1"/>
    <property type="molecule type" value="Genomic_DNA"/>
</dbReference>
<reference evidence="3" key="1">
    <citation type="submission" date="2019-02" db="EMBL/GenBank/DDBJ databases">
        <authorList>
            <person name="Gruber-Vodicka R. H."/>
            <person name="Seah K. B. B."/>
        </authorList>
    </citation>
    <scope>NUCLEOTIDE SEQUENCE</scope>
    <source>
        <strain evidence="3">BECK_BZ163</strain>
        <strain evidence="5">BECK_BZ164</strain>
        <strain evidence="4">BECK_BZ165</strain>
    </source>
</reference>
<dbReference type="PANTHER" id="PTHR28657:SF5">
    <property type="entry name" value="INDOLEAMINE 2,3-DIOXYGENASE"/>
    <property type="match status" value="1"/>
</dbReference>
<accession>A0A450SU39</accession>
<evidence type="ECO:0000256" key="1">
    <source>
        <dbReference type="ARBA" id="ARBA00022723"/>
    </source>
</evidence>
<keyword evidence="2" id="KW-0408">Iron</keyword>
<protein>
    <submittedName>
        <fullName evidence="3">Indoleamine 2,3-dioxygenase</fullName>
    </submittedName>
</protein>
<dbReference type="InterPro" id="IPR000898">
    <property type="entry name" value="Indolamine_dOase"/>
</dbReference>
<dbReference type="Pfam" id="PF01231">
    <property type="entry name" value="IDO"/>
    <property type="match status" value="1"/>
</dbReference>
<dbReference type="EMBL" id="CAADFA010000506">
    <property type="protein sequence ID" value="VFJ68958.1"/>
    <property type="molecule type" value="Genomic_DNA"/>
</dbReference>
<evidence type="ECO:0000313" key="4">
    <source>
        <dbReference type="EMBL" id="VFJ68958.1"/>
    </source>
</evidence>
<gene>
    <name evidence="3" type="ORF">BECKFM1743A_GA0114220_101922</name>
    <name evidence="5" type="ORF">BECKFM1743B_GA0114221_108022</name>
    <name evidence="4" type="ORF">BECKFM1743C_GA0114222_105062</name>
</gene>
<evidence type="ECO:0000313" key="5">
    <source>
        <dbReference type="EMBL" id="VFK21644.1"/>
    </source>
</evidence>
<evidence type="ECO:0000256" key="2">
    <source>
        <dbReference type="ARBA" id="ARBA00023004"/>
    </source>
</evidence>
<dbReference type="GO" id="GO:0046872">
    <property type="term" value="F:metal ion binding"/>
    <property type="evidence" value="ECO:0007669"/>
    <property type="project" value="UniProtKB-KW"/>
</dbReference>
<dbReference type="EMBL" id="CAADFL010000802">
    <property type="protein sequence ID" value="VFK21644.1"/>
    <property type="molecule type" value="Genomic_DNA"/>
</dbReference>
<keyword evidence="3" id="KW-0223">Dioxygenase</keyword>
<sequence>MKISNLSDFQIQPTRGYLPPADPLERLSTSFEPWDDIIGKLPRLLADFKLGEAVDKLPLLDDAPLQGHELGRAKSILGMLAQAYVWEPKFHEEGDNEFPPRDRLPPQIATPLISIGKKLDEPPIFNYADYVLRNWRAIDPAKALTIDNLTTLATFSDRDDEKMFVVVHVAYEYAAGRSFGLGEQAMAAAEQGDINGLMRILHEISAILRTMRETFLSVKDVVSPEIFRNHIRLFLKGWKNNTDVGYGDIPAEQTRYRGETGSQSSVIPFFDALLGVHRQEGARRADVGGYSSSMQKAAVEEYLDFRNYMPLGHRKFIAFVEGKSGIRETVVKHDDNARLVDSYNQCIDGVVGMRQAHASTVDPYIGKPGQLGNLGYGTGGSDYQEYLGALREITESGKVASKK</sequence>
<organism evidence="3">
    <name type="scientific">Candidatus Kentrum sp. FM</name>
    <dbReference type="NCBI Taxonomy" id="2126340"/>
    <lineage>
        <taxon>Bacteria</taxon>
        <taxon>Pseudomonadati</taxon>
        <taxon>Pseudomonadota</taxon>
        <taxon>Gammaproteobacteria</taxon>
        <taxon>Candidatus Kentrum</taxon>
    </lineage>
</organism>
<dbReference type="Gene3D" id="1.20.58.480">
    <property type="match status" value="1"/>
</dbReference>